<sequence length="351" mass="39517">MNKSWFLIIFYVIASIFLVIGCTSPEKYHVLYEADKVKQEQTEKKPKTKEHYRIAYIPKVGNIPYFESVYEGVKEAAEQLEIDIVYEGPLKAEAELQSEIVEKMMGKKVDAIAVSVIDSKSLSSVLKKAKKRGIKIVTWDADSQQEARDLFVDMVDSETLGRHLMDQLALHTGEDGEFAIMTGSFSAINHNSWVKWIQAQWQQYYPNMKLVEVVATNDDPEIAYEAARTLLKKYPNLKGIIGNSSVGPPAAAQVVKEQNKVGQVAVVGLSTPNLMRNYLLDGSAQTVTLWSPKKLGYLTIILTEKILAGEPINDYEVIPGVGIVRFYNNEHRIVMGEAIDFTKENVNQYDF</sequence>
<evidence type="ECO:0000313" key="4">
    <source>
        <dbReference type="EMBL" id="KOO52362.1"/>
    </source>
</evidence>
<dbReference type="GeneID" id="301136080"/>
<proteinExistence type="inferred from homology"/>
<dbReference type="CDD" id="cd06302">
    <property type="entry name" value="PBP1_LsrB_Quorum_Sensing-like"/>
    <property type="match status" value="1"/>
</dbReference>
<evidence type="ECO:0000256" key="1">
    <source>
        <dbReference type="ARBA" id="ARBA00004196"/>
    </source>
</evidence>
<comment type="similarity">
    <text evidence="2">Belongs to the bacterial solute-binding protein 2 family.</text>
</comment>
<evidence type="ECO:0000256" key="2">
    <source>
        <dbReference type="ARBA" id="ARBA00007639"/>
    </source>
</evidence>
<dbReference type="InterPro" id="IPR050555">
    <property type="entry name" value="Bact_Solute-Bind_Prot2"/>
</dbReference>
<organism evidence="4 5">
    <name type="scientific">Viridibacillus arvi</name>
    <dbReference type="NCBI Taxonomy" id="263475"/>
    <lineage>
        <taxon>Bacteria</taxon>
        <taxon>Bacillati</taxon>
        <taxon>Bacillota</taxon>
        <taxon>Bacilli</taxon>
        <taxon>Bacillales</taxon>
        <taxon>Caryophanaceae</taxon>
        <taxon>Viridibacillus</taxon>
    </lineage>
</organism>
<dbReference type="PROSITE" id="PS51257">
    <property type="entry name" value="PROKAR_LIPOPROTEIN"/>
    <property type="match status" value="1"/>
</dbReference>
<accession>A0A0M0LN77</accession>
<evidence type="ECO:0000313" key="5">
    <source>
        <dbReference type="Proteomes" id="UP000036867"/>
    </source>
</evidence>
<dbReference type="InterPro" id="IPR028082">
    <property type="entry name" value="Peripla_BP_I"/>
</dbReference>
<dbReference type="STRING" id="263475.AMD00_08175"/>
<keyword evidence="5" id="KW-1185">Reference proteome</keyword>
<dbReference type="RefSeq" id="WP_053416530.1">
    <property type="nucleotide sequence ID" value="NZ_JBNNVA010000003.1"/>
</dbReference>
<dbReference type="AlphaFoldDB" id="A0A0M0LN77"/>
<dbReference type="GO" id="GO:0030246">
    <property type="term" value="F:carbohydrate binding"/>
    <property type="evidence" value="ECO:0007669"/>
    <property type="project" value="TreeGrafter"/>
</dbReference>
<reference evidence="5" key="1">
    <citation type="submission" date="2015-08" db="EMBL/GenBank/DDBJ databases">
        <title>Fjat-10028 dsm 16317.</title>
        <authorList>
            <person name="Liu B."/>
            <person name="Wang J."/>
            <person name="Zhu Y."/>
            <person name="Liu G."/>
            <person name="Chen Q."/>
            <person name="Chen Z."/>
            <person name="Lan J."/>
            <person name="Che J."/>
            <person name="Ge C."/>
            <person name="Shi H."/>
            <person name="Pan Z."/>
            <person name="Liu X."/>
        </authorList>
    </citation>
    <scope>NUCLEOTIDE SEQUENCE [LARGE SCALE GENOMIC DNA]</scope>
    <source>
        <strain evidence="5">DSM 16317</strain>
    </source>
</reference>
<dbReference type="InterPro" id="IPR025997">
    <property type="entry name" value="SBP_2_dom"/>
</dbReference>
<dbReference type="Gene3D" id="3.40.50.2300">
    <property type="match status" value="2"/>
</dbReference>
<protein>
    <submittedName>
        <fullName evidence="4">ABC transporter substrate-binding protein</fullName>
    </submittedName>
</protein>
<name>A0A0M0LN77_9BACL</name>
<dbReference type="OrthoDB" id="9795981at2"/>
<dbReference type="PANTHER" id="PTHR30036:SF7">
    <property type="entry name" value="ABC TRANSPORTER PERIPLASMIC-BINDING PROTEIN YPHF"/>
    <property type="match status" value="1"/>
</dbReference>
<dbReference type="GO" id="GO:0030288">
    <property type="term" value="C:outer membrane-bounded periplasmic space"/>
    <property type="evidence" value="ECO:0007669"/>
    <property type="project" value="TreeGrafter"/>
</dbReference>
<comment type="caution">
    <text evidence="4">The sequence shown here is derived from an EMBL/GenBank/DDBJ whole genome shotgun (WGS) entry which is preliminary data.</text>
</comment>
<evidence type="ECO:0000259" key="3">
    <source>
        <dbReference type="Pfam" id="PF13407"/>
    </source>
</evidence>
<feature type="domain" description="Periplasmic binding protein" evidence="3">
    <location>
        <begin position="54"/>
        <end position="310"/>
    </location>
</feature>
<comment type="subcellular location">
    <subcellularLocation>
        <location evidence="1">Cell envelope</location>
    </subcellularLocation>
</comment>
<dbReference type="SUPFAM" id="SSF53822">
    <property type="entry name" value="Periplasmic binding protein-like I"/>
    <property type="match status" value="1"/>
</dbReference>
<gene>
    <name evidence="4" type="ORF">AMD00_08175</name>
</gene>
<dbReference type="PANTHER" id="PTHR30036">
    <property type="entry name" value="D-XYLOSE-BINDING PERIPLASMIC PROTEIN"/>
    <property type="match status" value="1"/>
</dbReference>
<dbReference type="PATRIC" id="fig|263475.3.peg.2093"/>
<dbReference type="Proteomes" id="UP000036867">
    <property type="component" value="Unassembled WGS sequence"/>
</dbReference>
<dbReference type="Pfam" id="PF13407">
    <property type="entry name" value="Peripla_BP_4"/>
    <property type="match status" value="1"/>
</dbReference>
<dbReference type="EMBL" id="LILB01000001">
    <property type="protein sequence ID" value="KOO52362.1"/>
    <property type="molecule type" value="Genomic_DNA"/>
</dbReference>